<comment type="catalytic activity">
    <reaction evidence="1">
        <text>(6R)-NADHX = (6S)-NADHX</text>
        <dbReference type="Rhea" id="RHEA:32215"/>
        <dbReference type="ChEBI" id="CHEBI:64074"/>
        <dbReference type="ChEBI" id="CHEBI:64075"/>
        <dbReference type="EC" id="5.1.99.6"/>
    </reaction>
</comment>
<keyword evidence="1" id="KW-0521">NADP</keyword>
<dbReference type="HAMAP" id="MF_01966">
    <property type="entry name" value="NADHX_epimerase"/>
    <property type="match status" value="1"/>
</dbReference>
<keyword evidence="4" id="KW-1185">Reference proteome</keyword>
<evidence type="ECO:0000259" key="2">
    <source>
        <dbReference type="PROSITE" id="PS51385"/>
    </source>
</evidence>
<keyword evidence="1" id="KW-0547">Nucleotide-binding</keyword>
<keyword evidence="1" id="KW-0479">Metal-binding</keyword>
<proteinExistence type="inferred from homology"/>
<reference evidence="3 4" key="1">
    <citation type="submission" date="2021-06" db="EMBL/GenBank/DDBJ databases">
        <authorList>
            <person name="Sun Q."/>
            <person name="Li D."/>
        </authorList>
    </citation>
    <scope>NUCLEOTIDE SEQUENCE [LARGE SCALE GENOMIC DNA]</scope>
    <source>
        <strain evidence="3 4">MSJd-7</strain>
    </source>
</reference>
<comment type="function">
    <text evidence="1">Catalyzes the epimerization of the S- and R-forms of NAD(P)HX, a damaged form of NAD(P)H that is a result of enzymatic or heat-dependent hydration. This is a prerequisite for the S-specific NAD(P)H-hydrate dehydratase to allow the repair of both epimers of NAD(P)HX.</text>
</comment>
<evidence type="ECO:0000313" key="4">
    <source>
        <dbReference type="Proteomes" id="UP000783588"/>
    </source>
</evidence>
<dbReference type="NCBIfam" id="TIGR00197">
    <property type="entry name" value="yjeF_nterm"/>
    <property type="match status" value="1"/>
</dbReference>
<evidence type="ECO:0000313" key="3">
    <source>
        <dbReference type="EMBL" id="MBU5489178.1"/>
    </source>
</evidence>
<dbReference type="EC" id="5.1.99.6" evidence="1"/>
<feature type="binding site" evidence="1">
    <location>
        <begin position="123"/>
        <end position="129"/>
    </location>
    <ligand>
        <name>(6S)-NADPHX</name>
        <dbReference type="ChEBI" id="CHEBI:64076"/>
    </ligand>
</feature>
<feature type="binding site" evidence="1">
    <location>
        <position position="57"/>
    </location>
    <ligand>
        <name>K(+)</name>
        <dbReference type="ChEBI" id="CHEBI:29103"/>
    </ligand>
</feature>
<feature type="binding site" evidence="1">
    <location>
        <position position="152"/>
    </location>
    <ligand>
        <name>(6S)-NADPHX</name>
        <dbReference type="ChEBI" id="CHEBI:64076"/>
    </ligand>
</feature>
<comment type="cofactor">
    <cofactor evidence="1">
        <name>K(+)</name>
        <dbReference type="ChEBI" id="CHEBI:29103"/>
    </cofactor>
    <text evidence="1">Binds 1 potassium ion per subunit.</text>
</comment>
<feature type="binding site" evidence="1">
    <location>
        <position position="119"/>
    </location>
    <ligand>
        <name>K(+)</name>
        <dbReference type="ChEBI" id="CHEBI:29103"/>
    </ligand>
</feature>
<feature type="binding site" evidence="1">
    <location>
        <position position="155"/>
    </location>
    <ligand>
        <name>K(+)</name>
        <dbReference type="ChEBI" id="CHEBI:29103"/>
    </ligand>
</feature>
<dbReference type="GO" id="GO:0052856">
    <property type="term" value="F:NAD(P)HX epimerase activity"/>
    <property type="evidence" value="ECO:0007669"/>
    <property type="project" value="UniProtKB-EC"/>
</dbReference>
<dbReference type="PROSITE" id="PS51385">
    <property type="entry name" value="YJEF_N"/>
    <property type="match status" value="1"/>
</dbReference>
<keyword evidence="1" id="KW-0520">NAD</keyword>
<dbReference type="InterPro" id="IPR004443">
    <property type="entry name" value="YjeF_N_dom"/>
</dbReference>
<evidence type="ECO:0000256" key="1">
    <source>
        <dbReference type="HAMAP-Rule" id="MF_01966"/>
    </source>
</evidence>
<comment type="caution">
    <text evidence="3">The sequence shown here is derived from an EMBL/GenBank/DDBJ whole genome shotgun (WGS) entry which is preliminary data.</text>
</comment>
<dbReference type="RefSeq" id="WP_216468790.1">
    <property type="nucleotide sequence ID" value="NZ_JAHLQI010000001.1"/>
</dbReference>
<feature type="domain" description="YjeF N-terminal" evidence="2">
    <location>
        <begin position="9"/>
        <end position="209"/>
    </location>
</feature>
<dbReference type="Pfam" id="PF03853">
    <property type="entry name" value="YjeF_N"/>
    <property type="match status" value="1"/>
</dbReference>
<gene>
    <name evidence="1" type="primary">nnrE</name>
    <name evidence="3" type="ORF">KQI75_00815</name>
</gene>
<sequence>MRVVTVAQMKQIEKLADANGVSYYQMMENAGTAAYRILRQRVPHAKHIAVVAGKGNNGGDGFVMARLAAQDGLSVTVVLAEGEPVTRDAKTNYALLHALPVTIQTADTVRSIHADVVVDALYGTGFHGSLRPSGQKACDFMRTSGAYVLALDVPSGLQADTGIAADGAVKAQCTVAFDSFKQVHIAPAAAAFCGTVVLADIGVPDACHPHA</sequence>
<keyword evidence="1 3" id="KW-0413">Isomerase</keyword>
<dbReference type="EMBL" id="JAHLQI010000001">
    <property type="protein sequence ID" value="MBU5489178.1"/>
    <property type="molecule type" value="Genomic_DNA"/>
</dbReference>
<comment type="catalytic activity">
    <reaction evidence="1">
        <text>(6R)-NADPHX = (6S)-NADPHX</text>
        <dbReference type="Rhea" id="RHEA:32227"/>
        <dbReference type="ChEBI" id="CHEBI:64076"/>
        <dbReference type="ChEBI" id="CHEBI:64077"/>
        <dbReference type="EC" id="5.1.99.6"/>
    </reaction>
</comment>
<organism evidence="3 4">
    <name type="scientific">Butyricicoccus intestinisimiae</name>
    <dbReference type="NCBI Taxonomy" id="2841509"/>
    <lineage>
        <taxon>Bacteria</taxon>
        <taxon>Bacillati</taxon>
        <taxon>Bacillota</taxon>
        <taxon>Clostridia</taxon>
        <taxon>Eubacteriales</taxon>
        <taxon>Butyricicoccaceae</taxon>
        <taxon>Butyricicoccus</taxon>
    </lineage>
</organism>
<comment type="similarity">
    <text evidence="1">Belongs to the NnrE/AIBP family.</text>
</comment>
<dbReference type="Proteomes" id="UP000783588">
    <property type="component" value="Unassembled WGS sequence"/>
</dbReference>
<protein>
    <recommendedName>
        <fullName evidence="1">NAD(P)H-hydrate epimerase</fullName>
        <ecNumber evidence="1">5.1.99.6</ecNumber>
    </recommendedName>
    <alternativeName>
        <fullName evidence="1">NAD(P)HX epimerase</fullName>
    </alternativeName>
</protein>
<accession>A0ABS6ENU3</accession>
<name>A0ABS6ENU3_9FIRM</name>
<feature type="binding site" evidence="1">
    <location>
        <begin position="56"/>
        <end position="60"/>
    </location>
    <ligand>
        <name>(6S)-NADPHX</name>
        <dbReference type="ChEBI" id="CHEBI:64076"/>
    </ligand>
</feature>
<comment type="caution">
    <text evidence="1">Lacks conserved residue(s) required for the propagation of feature annotation.</text>
</comment>
<keyword evidence="1" id="KW-0630">Potassium</keyword>